<protein>
    <recommendedName>
        <fullName evidence="3">Cyclic nucleotide-binding domain-containing protein</fullName>
    </recommendedName>
</protein>
<gene>
    <name evidence="1" type="ORF">Q0590_28475</name>
</gene>
<name>A0ABT8RHH2_9BACT</name>
<dbReference type="SUPFAM" id="SSF51206">
    <property type="entry name" value="cAMP-binding domain-like"/>
    <property type="match status" value="1"/>
</dbReference>
<evidence type="ECO:0000313" key="2">
    <source>
        <dbReference type="Proteomes" id="UP001168528"/>
    </source>
</evidence>
<dbReference type="InterPro" id="IPR014710">
    <property type="entry name" value="RmlC-like_jellyroll"/>
</dbReference>
<sequence>MATEDIAYHHKCILKNVTQHIALTEEEIRFFLSLLKLKKLRRKQFLVVMGEVSRVESFVTKGCLRAFTIDEKYEEHILQFAIEDWWINMRVMPE</sequence>
<evidence type="ECO:0000313" key="1">
    <source>
        <dbReference type="EMBL" id="MDO1450250.1"/>
    </source>
</evidence>
<reference evidence="1" key="1">
    <citation type="submission" date="2023-07" db="EMBL/GenBank/DDBJ databases">
        <title>The genome sequence of Rhodocytophaga aerolata KACC 12507.</title>
        <authorList>
            <person name="Zhang X."/>
        </authorList>
    </citation>
    <scope>NUCLEOTIDE SEQUENCE</scope>
    <source>
        <strain evidence="1">KACC 12507</strain>
    </source>
</reference>
<organism evidence="1 2">
    <name type="scientific">Rhodocytophaga aerolata</name>
    <dbReference type="NCBI Taxonomy" id="455078"/>
    <lineage>
        <taxon>Bacteria</taxon>
        <taxon>Pseudomonadati</taxon>
        <taxon>Bacteroidota</taxon>
        <taxon>Cytophagia</taxon>
        <taxon>Cytophagales</taxon>
        <taxon>Rhodocytophagaceae</taxon>
        <taxon>Rhodocytophaga</taxon>
    </lineage>
</organism>
<dbReference type="Proteomes" id="UP001168528">
    <property type="component" value="Unassembled WGS sequence"/>
</dbReference>
<keyword evidence="2" id="KW-1185">Reference proteome</keyword>
<dbReference type="RefSeq" id="WP_302041052.1">
    <property type="nucleotide sequence ID" value="NZ_JAUKPO010000027.1"/>
</dbReference>
<dbReference type="EMBL" id="JAUKPO010000027">
    <property type="protein sequence ID" value="MDO1450250.1"/>
    <property type="molecule type" value="Genomic_DNA"/>
</dbReference>
<dbReference type="InterPro" id="IPR018490">
    <property type="entry name" value="cNMP-bd_dom_sf"/>
</dbReference>
<evidence type="ECO:0008006" key="3">
    <source>
        <dbReference type="Google" id="ProtNLM"/>
    </source>
</evidence>
<proteinExistence type="predicted"/>
<comment type="caution">
    <text evidence="1">The sequence shown here is derived from an EMBL/GenBank/DDBJ whole genome shotgun (WGS) entry which is preliminary data.</text>
</comment>
<accession>A0ABT8RHH2</accession>
<dbReference type="Gene3D" id="2.60.120.10">
    <property type="entry name" value="Jelly Rolls"/>
    <property type="match status" value="1"/>
</dbReference>